<evidence type="ECO:0000256" key="1">
    <source>
        <dbReference type="SAM" id="Phobius"/>
    </source>
</evidence>
<keyword evidence="1" id="KW-1133">Transmembrane helix</keyword>
<accession>A0A9W9A190</accession>
<reference evidence="2" key="1">
    <citation type="submission" date="2022-08" db="EMBL/GenBank/DDBJ databases">
        <title>A Global Phylogenomic Analysis of the Shiitake Genus Lentinula.</title>
        <authorList>
            <consortium name="DOE Joint Genome Institute"/>
            <person name="Sierra-Patev S."/>
            <person name="Min B."/>
            <person name="Naranjo-Ortiz M."/>
            <person name="Looney B."/>
            <person name="Konkel Z."/>
            <person name="Slot J.C."/>
            <person name="Sakamoto Y."/>
            <person name="Steenwyk J.L."/>
            <person name="Rokas A."/>
            <person name="Carro J."/>
            <person name="Camarero S."/>
            <person name="Ferreira P."/>
            <person name="Molpeceres G."/>
            <person name="Ruiz-Duenas F.J."/>
            <person name="Serrano A."/>
            <person name="Henrissat B."/>
            <person name="Drula E."/>
            <person name="Hughes K.W."/>
            <person name="Mata J.L."/>
            <person name="Ishikawa N.K."/>
            <person name="Vargas-Isla R."/>
            <person name="Ushijima S."/>
            <person name="Smith C.A."/>
            <person name="Ahrendt S."/>
            <person name="Andreopoulos W."/>
            <person name="He G."/>
            <person name="Labutti K."/>
            <person name="Lipzen A."/>
            <person name="Ng V."/>
            <person name="Riley R."/>
            <person name="Sandor L."/>
            <person name="Barry K."/>
            <person name="Martinez A.T."/>
            <person name="Xiao Y."/>
            <person name="Gibbons J.G."/>
            <person name="Terashima K."/>
            <person name="Grigoriev I.V."/>
            <person name="Hibbett D.S."/>
        </authorList>
    </citation>
    <scope>NUCLEOTIDE SEQUENCE</scope>
    <source>
        <strain evidence="2">JLM2183</strain>
    </source>
</reference>
<protein>
    <submittedName>
        <fullName evidence="2">Glycosyltransferase family 2 protein</fullName>
    </submittedName>
</protein>
<sequence length="161" mass="18675">MWSVGDGALVKLYPEYCYRVWVPNSAEMLLLWCFAGLVLMVIYPGEWPWFAFSGMLSTILANVSHDCYRHLYRDADRCKDMDTNVTGVYWVGAVIESSLVRMISKIGRVRGILARKEFCLLGKRFDWFNGHWGNGPLKEEMKNGRERFYFSVMILLLSVLI</sequence>
<organism evidence="2 3">
    <name type="scientific">Lentinula aciculospora</name>
    <dbReference type="NCBI Taxonomy" id="153920"/>
    <lineage>
        <taxon>Eukaryota</taxon>
        <taxon>Fungi</taxon>
        <taxon>Dikarya</taxon>
        <taxon>Basidiomycota</taxon>
        <taxon>Agaricomycotina</taxon>
        <taxon>Agaricomycetes</taxon>
        <taxon>Agaricomycetidae</taxon>
        <taxon>Agaricales</taxon>
        <taxon>Marasmiineae</taxon>
        <taxon>Omphalotaceae</taxon>
        <taxon>Lentinula</taxon>
    </lineage>
</organism>
<keyword evidence="1" id="KW-0812">Transmembrane</keyword>
<name>A0A9W9A190_9AGAR</name>
<dbReference type="EMBL" id="JAOTPV010000021">
    <property type="protein sequence ID" value="KAJ4472011.1"/>
    <property type="molecule type" value="Genomic_DNA"/>
</dbReference>
<dbReference type="AlphaFoldDB" id="A0A9W9A190"/>
<feature type="transmembrane region" description="Helical" evidence="1">
    <location>
        <begin position="21"/>
        <end position="43"/>
    </location>
</feature>
<dbReference type="OrthoDB" id="331544at2759"/>
<dbReference type="Proteomes" id="UP001150266">
    <property type="component" value="Unassembled WGS sequence"/>
</dbReference>
<evidence type="ECO:0000313" key="2">
    <source>
        <dbReference type="EMBL" id="KAJ4472011.1"/>
    </source>
</evidence>
<feature type="transmembrane region" description="Helical" evidence="1">
    <location>
        <begin position="49"/>
        <end position="68"/>
    </location>
</feature>
<keyword evidence="3" id="KW-1185">Reference proteome</keyword>
<comment type="caution">
    <text evidence="2">The sequence shown here is derived from an EMBL/GenBank/DDBJ whole genome shotgun (WGS) entry which is preliminary data.</text>
</comment>
<proteinExistence type="predicted"/>
<keyword evidence="1" id="KW-0472">Membrane</keyword>
<gene>
    <name evidence="2" type="ORF">J3R30DRAFT_3659953</name>
</gene>
<evidence type="ECO:0000313" key="3">
    <source>
        <dbReference type="Proteomes" id="UP001150266"/>
    </source>
</evidence>